<reference evidence="7" key="1">
    <citation type="submission" date="2015-01" db="EMBL/GenBank/DDBJ databases">
        <title>EvidentialGene: Evidence-directed Construction of Complete mRNA Transcriptomes without Genomes.</title>
        <authorList>
            <person name="Gilbert D.G."/>
        </authorList>
    </citation>
    <scope>NUCLEOTIDE SEQUENCE</scope>
</reference>
<dbReference type="Pfam" id="PF04548">
    <property type="entry name" value="AIG1"/>
    <property type="match status" value="2"/>
</dbReference>
<dbReference type="PROSITE" id="PS51720">
    <property type="entry name" value="G_AIG1"/>
    <property type="match status" value="1"/>
</dbReference>
<dbReference type="Gene3D" id="3.40.50.300">
    <property type="entry name" value="P-loop containing nucleotide triphosphate hydrolases"/>
    <property type="match status" value="2"/>
</dbReference>
<evidence type="ECO:0000313" key="8">
    <source>
        <dbReference type="Ensembl" id="ENSFHEP00000012426.1"/>
    </source>
</evidence>
<dbReference type="InterPro" id="IPR006703">
    <property type="entry name" value="G_AIG1"/>
</dbReference>
<dbReference type="FunFam" id="3.40.50.300:FF:000366">
    <property type="entry name" value="GTPase, IMAP family member 2"/>
    <property type="match status" value="1"/>
</dbReference>
<keyword evidence="9" id="KW-1185">Reference proteome</keyword>
<dbReference type="Ensembl" id="ENSFHET00000019675.1">
    <property type="protein sequence ID" value="ENSFHEP00000012426.1"/>
    <property type="gene ID" value="ENSFHEG00000013865.1"/>
</dbReference>
<proteinExistence type="inferred from homology"/>
<feature type="domain" description="AIG1-type G" evidence="6">
    <location>
        <begin position="163"/>
        <end position="364"/>
    </location>
</feature>
<evidence type="ECO:0000256" key="5">
    <source>
        <dbReference type="SAM" id="MobiDB-lite"/>
    </source>
</evidence>
<evidence type="ECO:0000313" key="9">
    <source>
        <dbReference type="Proteomes" id="UP000265000"/>
    </source>
</evidence>
<name>A0A146P410_FUNHE</name>
<dbReference type="STRING" id="8078.ENSFHEP00000012426"/>
<keyword evidence="2" id="KW-0547">Nucleotide-binding</keyword>
<dbReference type="GeneTree" id="ENSGT00940000164100"/>
<dbReference type="GO" id="GO:0005525">
    <property type="term" value="F:GTP binding"/>
    <property type="evidence" value="ECO:0007669"/>
    <property type="project" value="UniProtKB-KW"/>
</dbReference>
<accession>A0A146P410</accession>
<evidence type="ECO:0000256" key="2">
    <source>
        <dbReference type="ARBA" id="ARBA00022741"/>
    </source>
</evidence>
<feature type="region of interest" description="Disordered" evidence="5">
    <location>
        <begin position="421"/>
        <end position="554"/>
    </location>
</feature>
<dbReference type="CDD" id="cd01852">
    <property type="entry name" value="AIG1"/>
    <property type="match status" value="1"/>
</dbReference>
<keyword evidence="3" id="KW-0342">GTP-binding</keyword>
<dbReference type="InterPro" id="IPR027417">
    <property type="entry name" value="P-loop_NTPase"/>
</dbReference>
<comment type="similarity">
    <text evidence="1">Belongs to the TRAFAC class TrmE-Era-EngA-EngB-Septin-like GTPase superfamily. AIG1/Toc34/Toc159-like paraseptin GTPase family. IAN subfamily.</text>
</comment>
<evidence type="ECO:0000256" key="3">
    <source>
        <dbReference type="ARBA" id="ARBA00023134"/>
    </source>
</evidence>
<feature type="compositionally biased region" description="Basic and acidic residues" evidence="5">
    <location>
        <begin position="421"/>
        <end position="454"/>
    </location>
</feature>
<feature type="coiled-coil region" evidence="4">
    <location>
        <begin position="646"/>
        <end position="677"/>
    </location>
</feature>
<protein>
    <submittedName>
        <fullName evidence="7">GTPase IMAP family member 4</fullName>
    </submittedName>
    <submittedName>
        <fullName evidence="8">GTPase IMAP family member 8-like</fullName>
    </submittedName>
</protein>
<feature type="compositionally biased region" description="Basic and acidic residues" evidence="5">
    <location>
        <begin position="464"/>
        <end position="554"/>
    </location>
</feature>
<dbReference type="InterPro" id="IPR045058">
    <property type="entry name" value="GIMA/IAN/Toc"/>
</dbReference>
<keyword evidence="4" id="KW-0175">Coiled coil</keyword>
<dbReference type="Proteomes" id="UP000265000">
    <property type="component" value="Unplaced"/>
</dbReference>
<dbReference type="AlphaFoldDB" id="A0A146P410"/>
<organism evidence="7">
    <name type="scientific">Fundulus heteroclitus</name>
    <name type="common">Killifish</name>
    <name type="synonym">Mummichog</name>
    <dbReference type="NCBI Taxonomy" id="8078"/>
    <lineage>
        <taxon>Eukaryota</taxon>
        <taxon>Metazoa</taxon>
        <taxon>Chordata</taxon>
        <taxon>Craniata</taxon>
        <taxon>Vertebrata</taxon>
        <taxon>Euteleostomi</taxon>
        <taxon>Actinopterygii</taxon>
        <taxon>Neopterygii</taxon>
        <taxon>Teleostei</taxon>
        <taxon>Neoteleostei</taxon>
        <taxon>Acanthomorphata</taxon>
        <taxon>Ovalentaria</taxon>
        <taxon>Atherinomorphae</taxon>
        <taxon>Cyprinodontiformes</taxon>
        <taxon>Fundulidae</taxon>
        <taxon>Fundulus</taxon>
    </lineage>
</organism>
<sequence>MKESFRCVSLCDPEGVHAFMLVLPVGPLTDEDKGELQTIQDMFNSVVNDFTMVLFTVESDPNAPDVVNFISRDRDIQRLIQRCGARIVVVNIKDKQQIPELLSGVEKTIILKNSPRFYTSETFTRAQMEKTIKQDEHITRLEAEMKKLNTTQSDLCTESDQSSASLRIVLIGKTGCGKSSSGNTILGRKDFKAQSSPKSVTKRCQKEDCVVDGRPVAVVDTPGLFDDSLSHEEVNDETLKCMSLLAPGPHVFLLVLRIGRFTPEEKETLRLIKEGFGKSSEKFTIILFTNGDNLEHEEKTIEDYIREDELLEKLISDCGGRYHVFNNYDRQNRTQVSDLIRKIDRMVKENNGCFYTNEMLQEAEAAIQKKTGKILKEKEEEMKREREELKRKYEEDMQEMKRKMEEEKEKLKQEADWKLKEMKENIDKEHKQREREQAKREKEKRKRETDDKTHRQSFIQQLDDLDKQIQLEKEEKNSVNRELERIREEKEKDKEAWEKERKEWWEKQKEEEEKRKEEEQRKLRELEEQYKKERERYEEERKKEEQIRREQEEKERKILEEKLERLQKEYEDRAREEAVKSNEFQEKYKKEFEAQKEALKEQMKDKDEKYDLLKALAAYKEAEKRKQHQREISNLVNCVSKKTENITAVKDLLIKHEEELKQTNTETEKEKMQKNHETEISELVEKLLRETETKSSCSIL</sequence>
<reference evidence="8" key="2">
    <citation type="submission" date="2025-05" db="UniProtKB">
        <authorList>
            <consortium name="Ensembl"/>
        </authorList>
    </citation>
    <scope>IDENTIFICATION</scope>
</reference>
<dbReference type="PANTHER" id="PTHR10903:SF188">
    <property type="entry name" value="GTPASE IMAP FAMILY MEMBER 2-LIKE-RELATED"/>
    <property type="match status" value="1"/>
</dbReference>
<dbReference type="SUPFAM" id="SSF52540">
    <property type="entry name" value="P-loop containing nucleoside triphosphate hydrolases"/>
    <property type="match status" value="1"/>
</dbReference>
<evidence type="ECO:0000313" key="7">
    <source>
        <dbReference type="EMBL" id="JAQ38090.1"/>
    </source>
</evidence>
<evidence type="ECO:0000259" key="6">
    <source>
        <dbReference type="PROSITE" id="PS51720"/>
    </source>
</evidence>
<dbReference type="EMBL" id="GCES01148232">
    <property type="protein sequence ID" value="JAQ38090.1"/>
    <property type="molecule type" value="Transcribed_RNA"/>
</dbReference>
<evidence type="ECO:0000256" key="4">
    <source>
        <dbReference type="SAM" id="Coils"/>
    </source>
</evidence>
<dbReference type="PANTHER" id="PTHR10903">
    <property type="entry name" value="GTPASE, IMAP FAMILY MEMBER-RELATED"/>
    <property type="match status" value="1"/>
</dbReference>
<evidence type="ECO:0000256" key="1">
    <source>
        <dbReference type="ARBA" id="ARBA00008535"/>
    </source>
</evidence>